<dbReference type="PANTHER" id="PTHR48100:SF54">
    <property type="entry name" value="PHOSPHATASE SPAC5H10.03-RELATED"/>
    <property type="match status" value="1"/>
</dbReference>
<evidence type="ECO:0000313" key="3">
    <source>
        <dbReference type="Proteomes" id="UP001321749"/>
    </source>
</evidence>
<dbReference type="GO" id="GO:0016791">
    <property type="term" value="F:phosphatase activity"/>
    <property type="evidence" value="ECO:0007669"/>
    <property type="project" value="TreeGrafter"/>
</dbReference>
<organism evidence="2 3">
    <name type="scientific">Cladorrhinum samala</name>
    <dbReference type="NCBI Taxonomy" id="585594"/>
    <lineage>
        <taxon>Eukaryota</taxon>
        <taxon>Fungi</taxon>
        <taxon>Dikarya</taxon>
        <taxon>Ascomycota</taxon>
        <taxon>Pezizomycotina</taxon>
        <taxon>Sordariomycetes</taxon>
        <taxon>Sordariomycetidae</taxon>
        <taxon>Sordariales</taxon>
        <taxon>Podosporaceae</taxon>
        <taxon>Cladorrhinum</taxon>
    </lineage>
</organism>
<sequence length="278" mass="31345">MPKAYVHLVRHAQGFHNLCVENHQLPDPDLTPLGLEQCSALRSSFPHHDKITHLVASPMRRTIYTCLHSFAPAVERGIKVVALPDIQEVSPFPCDVGSDPEKLQREFGDAGQVDLGLVREGWNDKGIGSEYAPEMRKLEVRAARARKFFRDLAKKGDRNRNGNGSTNHHDNDGGEEEATNVVAVTHGGFLHFLTEDWDGLELGKGTGWHNCEWRTYEVLEEGDRGEVRLKEVEDSWRRRRGSLEGLSETEQMELKSAYGKDLDEGFASLKDDDEETKE</sequence>
<dbReference type="EMBL" id="MU864988">
    <property type="protein sequence ID" value="KAK4461585.1"/>
    <property type="molecule type" value="Genomic_DNA"/>
</dbReference>
<dbReference type="Gene3D" id="3.40.50.1240">
    <property type="entry name" value="Phosphoglycerate mutase-like"/>
    <property type="match status" value="1"/>
</dbReference>
<accession>A0AAV9HNJ1</accession>
<dbReference type="CDD" id="cd07067">
    <property type="entry name" value="HP_PGM_like"/>
    <property type="match status" value="1"/>
</dbReference>
<proteinExistence type="predicted"/>
<dbReference type="Proteomes" id="UP001321749">
    <property type="component" value="Unassembled WGS sequence"/>
</dbReference>
<dbReference type="GO" id="GO:0005737">
    <property type="term" value="C:cytoplasm"/>
    <property type="evidence" value="ECO:0007669"/>
    <property type="project" value="TreeGrafter"/>
</dbReference>
<dbReference type="SMART" id="SM00855">
    <property type="entry name" value="PGAM"/>
    <property type="match status" value="1"/>
</dbReference>
<dbReference type="InterPro" id="IPR050275">
    <property type="entry name" value="PGM_Phosphatase"/>
</dbReference>
<comment type="caution">
    <text evidence="2">The sequence shown here is derived from an EMBL/GenBank/DDBJ whole genome shotgun (WGS) entry which is preliminary data.</text>
</comment>
<name>A0AAV9HNJ1_9PEZI</name>
<reference evidence="2" key="2">
    <citation type="submission" date="2023-06" db="EMBL/GenBank/DDBJ databases">
        <authorList>
            <consortium name="Lawrence Berkeley National Laboratory"/>
            <person name="Mondo S.J."/>
            <person name="Hensen N."/>
            <person name="Bonometti L."/>
            <person name="Westerberg I."/>
            <person name="Brannstrom I.O."/>
            <person name="Guillou S."/>
            <person name="Cros-Aarteil S."/>
            <person name="Calhoun S."/>
            <person name="Haridas S."/>
            <person name="Kuo A."/>
            <person name="Pangilinan J."/>
            <person name="Riley R."/>
            <person name="Labutti K."/>
            <person name="Andreopoulos B."/>
            <person name="Lipzen A."/>
            <person name="Chen C."/>
            <person name="Yanf M."/>
            <person name="Daum C."/>
            <person name="Ng V."/>
            <person name="Clum A."/>
            <person name="Steindorff A."/>
            <person name="Ohm R."/>
            <person name="Martin F."/>
            <person name="Silar P."/>
            <person name="Natvig D."/>
            <person name="Lalanne C."/>
            <person name="Gautier V."/>
            <person name="Ament-Velasquez S.L."/>
            <person name="Kruys A."/>
            <person name="Hutchinson M.I."/>
            <person name="Powell A.J."/>
            <person name="Barry K."/>
            <person name="Miller A.N."/>
            <person name="Grigoriev I.V."/>
            <person name="Debuchy R."/>
            <person name="Gladieux P."/>
            <person name="Thoren M.H."/>
            <person name="Johannesson H."/>
        </authorList>
    </citation>
    <scope>NUCLEOTIDE SEQUENCE</scope>
    <source>
        <strain evidence="2">PSN324</strain>
    </source>
</reference>
<dbReference type="Pfam" id="PF00300">
    <property type="entry name" value="His_Phos_1"/>
    <property type="match status" value="1"/>
</dbReference>
<dbReference type="SUPFAM" id="SSF53254">
    <property type="entry name" value="Phosphoglycerate mutase-like"/>
    <property type="match status" value="1"/>
</dbReference>
<dbReference type="InterPro" id="IPR013078">
    <property type="entry name" value="His_Pase_superF_clade-1"/>
</dbReference>
<feature type="region of interest" description="Disordered" evidence="1">
    <location>
        <begin position="242"/>
        <end position="278"/>
    </location>
</feature>
<feature type="region of interest" description="Disordered" evidence="1">
    <location>
        <begin position="155"/>
        <end position="175"/>
    </location>
</feature>
<dbReference type="PANTHER" id="PTHR48100">
    <property type="entry name" value="BROAD-SPECIFICITY PHOSPHATASE YOR283W-RELATED"/>
    <property type="match status" value="1"/>
</dbReference>
<protein>
    <submittedName>
        <fullName evidence="2">Histidine phosphatase superfamily</fullName>
    </submittedName>
</protein>
<dbReference type="InterPro" id="IPR029033">
    <property type="entry name" value="His_PPase_superfam"/>
</dbReference>
<evidence type="ECO:0000313" key="2">
    <source>
        <dbReference type="EMBL" id="KAK4461585.1"/>
    </source>
</evidence>
<evidence type="ECO:0000256" key="1">
    <source>
        <dbReference type="SAM" id="MobiDB-lite"/>
    </source>
</evidence>
<keyword evidence="3" id="KW-1185">Reference proteome</keyword>
<gene>
    <name evidence="2" type="ORF">QBC42DRAFT_347091</name>
</gene>
<dbReference type="AlphaFoldDB" id="A0AAV9HNJ1"/>
<reference evidence="2" key="1">
    <citation type="journal article" date="2023" name="Mol. Phylogenet. Evol.">
        <title>Genome-scale phylogeny and comparative genomics of the fungal order Sordariales.</title>
        <authorList>
            <person name="Hensen N."/>
            <person name="Bonometti L."/>
            <person name="Westerberg I."/>
            <person name="Brannstrom I.O."/>
            <person name="Guillou S."/>
            <person name="Cros-Aarteil S."/>
            <person name="Calhoun S."/>
            <person name="Haridas S."/>
            <person name="Kuo A."/>
            <person name="Mondo S."/>
            <person name="Pangilinan J."/>
            <person name="Riley R."/>
            <person name="LaButti K."/>
            <person name="Andreopoulos B."/>
            <person name="Lipzen A."/>
            <person name="Chen C."/>
            <person name="Yan M."/>
            <person name="Daum C."/>
            <person name="Ng V."/>
            <person name="Clum A."/>
            <person name="Steindorff A."/>
            <person name="Ohm R.A."/>
            <person name="Martin F."/>
            <person name="Silar P."/>
            <person name="Natvig D.O."/>
            <person name="Lalanne C."/>
            <person name="Gautier V."/>
            <person name="Ament-Velasquez S.L."/>
            <person name="Kruys A."/>
            <person name="Hutchinson M.I."/>
            <person name="Powell A.J."/>
            <person name="Barry K."/>
            <person name="Miller A.N."/>
            <person name="Grigoriev I.V."/>
            <person name="Debuchy R."/>
            <person name="Gladieux P."/>
            <person name="Hiltunen Thoren M."/>
            <person name="Johannesson H."/>
        </authorList>
    </citation>
    <scope>NUCLEOTIDE SEQUENCE</scope>
    <source>
        <strain evidence="2">PSN324</strain>
    </source>
</reference>